<protein>
    <submittedName>
        <fullName evidence="1">Uncharacterized protein</fullName>
    </submittedName>
</protein>
<dbReference type="Proteomes" id="UP000288805">
    <property type="component" value="Unassembled WGS sequence"/>
</dbReference>
<gene>
    <name evidence="1" type="ORF">CK203_112551</name>
</gene>
<reference evidence="1 2" key="1">
    <citation type="journal article" date="2018" name="PLoS Genet.">
        <title>Population sequencing reveals clonal diversity and ancestral inbreeding in the grapevine cultivar Chardonnay.</title>
        <authorList>
            <person name="Roach M.J."/>
            <person name="Johnson D.L."/>
            <person name="Bohlmann J."/>
            <person name="van Vuuren H.J."/>
            <person name="Jones S.J."/>
            <person name="Pretorius I.S."/>
            <person name="Schmidt S.A."/>
            <person name="Borneman A.R."/>
        </authorList>
    </citation>
    <scope>NUCLEOTIDE SEQUENCE [LARGE SCALE GENOMIC DNA]</scope>
    <source>
        <strain evidence="2">cv. Chardonnay</strain>
        <tissue evidence="1">Leaf</tissue>
    </source>
</reference>
<name>A0A438CSE0_VITVI</name>
<dbReference type="EMBL" id="QGNW01002042">
    <property type="protein sequence ID" value="RVW26083.1"/>
    <property type="molecule type" value="Genomic_DNA"/>
</dbReference>
<organism evidence="1 2">
    <name type="scientific">Vitis vinifera</name>
    <name type="common">Grape</name>
    <dbReference type="NCBI Taxonomy" id="29760"/>
    <lineage>
        <taxon>Eukaryota</taxon>
        <taxon>Viridiplantae</taxon>
        <taxon>Streptophyta</taxon>
        <taxon>Embryophyta</taxon>
        <taxon>Tracheophyta</taxon>
        <taxon>Spermatophyta</taxon>
        <taxon>Magnoliopsida</taxon>
        <taxon>eudicotyledons</taxon>
        <taxon>Gunneridae</taxon>
        <taxon>Pentapetalae</taxon>
        <taxon>rosids</taxon>
        <taxon>Vitales</taxon>
        <taxon>Vitaceae</taxon>
        <taxon>Viteae</taxon>
        <taxon>Vitis</taxon>
    </lineage>
</organism>
<proteinExistence type="predicted"/>
<evidence type="ECO:0000313" key="2">
    <source>
        <dbReference type="Proteomes" id="UP000288805"/>
    </source>
</evidence>
<comment type="caution">
    <text evidence="1">The sequence shown here is derived from an EMBL/GenBank/DDBJ whole genome shotgun (WGS) entry which is preliminary data.</text>
</comment>
<dbReference type="AlphaFoldDB" id="A0A438CSE0"/>
<accession>A0A438CSE0</accession>
<sequence length="149" mass="16218">MLVLLLFLSWGIGDTPTFLLLLLGASPRPSDFGGGDCWCGRELDCYEISLGRINAASACGDGSGLFRDSGDAEKENELALVPVGEFVMSLCEEEEACHREEGESGEGWSTSSLARFSHCLGMPTEGFEEEILYLLRRMKGEWSKRAGKG</sequence>
<evidence type="ECO:0000313" key="1">
    <source>
        <dbReference type="EMBL" id="RVW26083.1"/>
    </source>
</evidence>